<dbReference type="EMBL" id="CAFBLR010000094">
    <property type="protein sequence ID" value="CAB4877125.1"/>
    <property type="molecule type" value="Genomic_DNA"/>
</dbReference>
<evidence type="ECO:0000313" key="1">
    <source>
        <dbReference type="EMBL" id="CAB4877125.1"/>
    </source>
</evidence>
<sequence length="47" mass="4595">MHGAAGAAGRDRAIALGVNVASGSVTNRAVAEALGHPYEEPGAVLLP</sequence>
<reference evidence="1" key="1">
    <citation type="submission" date="2020-05" db="EMBL/GenBank/DDBJ databases">
        <authorList>
            <person name="Chiriac C."/>
            <person name="Salcher M."/>
            <person name="Ghai R."/>
            <person name="Kavagutti S V."/>
        </authorList>
    </citation>
    <scope>NUCLEOTIDE SEQUENCE</scope>
</reference>
<proteinExistence type="predicted"/>
<accession>A0A6J7E768</accession>
<dbReference type="Gene3D" id="3.40.50.720">
    <property type="entry name" value="NAD(P)-binding Rossmann-like Domain"/>
    <property type="match status" value="1"/>
</dbReference>
<dbReference type="AlphaFoldDB" id="A0A6J7E768"/>
<protein>
    <submittedName>
        <fullName evidence="1">Unannotated protein</fullName>
    </submittedName>
</protein>
<name>A0A6J7E768_9ZZZZ</name>
<organism evidence="1">
    <name type="scientific">freshwater metagenome</name>
    <dbReference type="NCBI Taxonomy" id="449393"/>
    <lineage>
        <taxon>unclassified sequences</taxon>
        <taxon>metagenomes</taxon>
        <taxon>ecological metagenomes</taxon>
    </lineage>
</organism>
<gene>
    <name evidence="1" type="ORF">UFOPK3417_01060</name>
</gene>